<reference evidence="3 4" key="1">
    <citation type="submission" date="2017-06" db="EMBL/GenBank/DDBJ databases">
        <title>Description of Rhodopirellula bahusiensis sp. nov.</title>
        <authorList>
            <person name="Kizina J."/>
            <person name="Harder J."/>
        </authorList>
    </citation>
    <scope>NUCLEOTIDE SEQUENCE [LARGE SCALE GENOMIC DNA]</scope>
    <source>
        <strain evidence="3 4">SWK21</strain>
    </source>
</reference>
<dbReference type="AlphaFoldDB" id="A0A2G1WB33"/>
<feature type="transmembrane region" description="Helical" evidence="2">
    <location>
        <begin position="61"/>
        <end position="87"/>
    </location>
</feature>
<comment type="caution">
    <text evidence="3">The sequence shown here is derived from an EMBL/GenBank/DDBJ whole genome shotgun (WGS) entry which is preliminary data.</text>
</comment>
<dbReference type="EMBL" id="NIZW01000003">
    <property type="protein sequence ID" value="PHQ36237.1"/>
    <property type="molecule type" value="Genomic_DNA"/>
</dbReference>
<proteinExistence type="predicted"/>
<feature type="region of interest" description="Disordered" evidence="1">
    <location>
        <begin position="99"/>
        <end position="120"/>
    </location>
</feature>
<evidence type="ECO:0000313" key="4">
    <source>
        <dbReference type="Proteomes" id="UP000225740"/>
    </source>
</evidence>
<accession>A0A2G1WB33</accession>
<dbReference type="OrthoDB" id="291342at2"/>
<dbReference type="GeneID" id="90607804"/>
<keyword evidence="2" id="KW-0812">Transmembrane</keyword>
<evidence type="ECO:0000256" key="2">
    <source>
        <dbReference type="SAM" id="Phobius"/>
    </source>
</evidence>
<keyword evidence="2" id="KW-0472">Membrane</keyword>
<sequence length="120" mass="12904">MTQRMPAPEPIITPTPSIQPVIRSRVLPRVSFRMMMAMTAVAAILAAITRAAGNGAVFAKAVLATVGVFAVFFAMAAGAFLVSWLVARLTIGRVDQSRQGSPFAKDELPPQLLKPREKEL</sequence>
<dbReference type="RefSeq" id="WP_099259862.1">
    <property type="nucleotide sequence ID" value="NZ_JBDUYK010000180.1"/>
</dbReference>
<dbReference type="Proteomes" id="UP000225740">
    <property type="component" value="Unassembled WGS sequence"/>
</dbReference>
<protein>
    <recommendedName>
        <fullName evidence="5">Transmembrane protein</fullName>
    </recommendedName>
</protein>
<feature type="compositionally biased region" description="Basic and acidic residues" evidence="1">
    <location>
        <begin position="104"/>
        <end position="120"/>
    </location>
</feature>
<organism evidence="3 4">
    <name type="scientific">Rhodopirellula bahusiensis</name>
    <dbReference type="NCBI Taxonomy" id="2014065"/>
    <lineage>
        <taxon>Bacteria</taxon>
        <taxon>Pseudomonadati</taxon>
        <taxon>Planctomycetota</taxon>
        <taxon>Planctomycetia</taxon>
        <taxon>Pirellulales</taxon>
        <taxon>Pirellulaceae</taxon>
        <taxon>Rhodopirellula</taxon>
    </lineage>
</organism>
<keyword evidence="4" id="KW-1185">Reference proteome</keyword>
<name>A0A2G1WB33_9BACT</name>
<gene>
    <name evidence="3" type="ORF">CEE69_06150</name>
</gene>
<evidence type="ECO:0000313" key="3">
    <source>
        <dbReference type="EMBL" id="PHQ36237.1"/>
    </source>
</evidence>
<evidence type="ECO:0008006" key="5">
    <source>
        <dbReference type="Google" id="ProtNLM"/>
    </source>
</evidence>
<keyword evidence="2" id="KW-1133">Transmembrane helix</keyword>
<evidence type="ECO:0000256" key="1">
    <source>
        <dbReference type="SAM" id="MobiDB-lite"/>
    </source>
</evidence>